<comment type="catalytic activity">
    <reaction evidence="1 18">
        <text>a 1,2-diacyl-sn-glycero-3-phosphate + CTP + H(+) = a CDP-1,2-diacyl-sn-glycerol + diphosphate</text>
        <dbReference type="Rhea" id="RHEA:16229"/>
        <dbReference type="ChEBI" id="CHEBI:15378"/>
        <dbReference type="ChEBI" id="CHEBI:33019"/>
        <dbReference type="ChEBI" id="CHEBI:37563"/>
        <dbReference type="ChEBI" id="CHEBI:58332"/>
        <dbReference type="ChEBI" id="CHEBI:58608"/>
        <dbReference type="EC" id="2.7.7.41"/>
    </reaction>
</comment>
<dbReference type="InterPro" id="IPR000374">
    <property type="entry name" value="PC_trans"/>
</dbReference>
<evidence type="ECO:0000256" key="19">
    <source>
        <dbReference type="SAM" id="Phobius"/>
    </source>
</evidence>
<feature type="transmembrane region" description="Helical" evidence="19">
    <location>
        <begin position="119"/>
        <end position="138"/>
    </location>
</feature>
<dbReference type="PATRIC" id="fig|1225564.3.peg.4211"/>
<keyword evidence="10 18" id="KW-0808">Transferase</keyword>
<evidence type="ECO:0000256" key="16">
    <source>
        <dbReference type="ARBA" id="ARBA00023209"/>
    </source>
</evidence>
<evidence type="ECO:0000256" key="14">
    <source>
        <dbReference type="ARBA" id="ARBA00023098"/>
    </source>
</evidence>
<evidence type="ECO:0000256" key="15">
    <source>
        <dbReference type="ARBA" id="ARBA00023136"/>
    </source>
</evidence>
<dbReference type="GO" id="GO:0005886">
    <property type="term" value="C:plasma membrane"/>
    <property type="evidence" value="ECO:0007669"/>
    <property type="project" value="UniProtKB-SubCell"/>
</dbReference>
<dbReference type="UniPathway" id="UPA00557">
    <property type="reaction ID" value="UER00614"/>
</dbReference>
<dbReference type="Proteomes" id="UP000035489">
    <property type="component" value="Unassembled WGS sequence"/>
</dbReference>
<comment type="caution">
    <text evidence="20">The sequence shown here is derived from an EMBL/GenBank/DDBJ whole genome shotgun (WGS) entry which is preliminary data.</text>
</comment>
<dbReference type="GO" id="GO:0004605">
    <property type="term" value="F:phosphatidate cytidylyltransferase activity"/>
    <property type="evidence" value="ECO:0007669"/>
    <property type="project" value="UniProtKB-EC"/>
</dbReference>
<evidence type="ECO:0000256" key="2">
    <source>
        <dbReference type="ARBA" id="ARBA00004651"/>
    </source>
</evidence>
<evidence type="ECO:0000256" key="7">
    <source>
        <dbReference type="ARBA" id="ARBA00019373"/>
    </source>
</evidence>
<comment type="similarity">
    <text evidence="5 18">Belongs to the CDS family.</text>
</comment>
<evidence type="ECO:0000256" key="6">
    <source>
        <dbReference type="ARBA" id="ARBA00012487"/>
    </source>
</evidence>
<evidence type="ECO:0000313" key="21">
    <source>
        <dbReference type="Proteomes" id="UP000035489"/>
    </source>
</evidence>
<protein>
    <recommendedName>
        <fullName evidence="7 18">Phosphatidate cytidylyltransferase</fullName>
        <ecNumber evidence="6 18">2.7.7.41</ecNumber>
    </recommendedName>
</protein>
<dbReference type="STRING" id="1225564.AA309_01465"/>
<dbReference type="Pfam" id="PF01148">
    <property type="entry name" value="CTP_transf_1"/>
    <property type="match status" value="1"/>
</dbReference>
<keyword evidence="9" id="KW-0444">Lipid biosynthesis</keyword>
<dbReference type="OrthoDB" id="9799199at2"/>
<keyword evidence="14" id="KW-0443">Lipid metabolism</keyword>
<keyword evidence="11 18" id="KW-0812">Transmembrane</keyword>
<comment type="pathway">
    <text evidence="4">Lipid metabolism.</text>
</comment>
<evidence type="ECO:0000256" key="10">
    <source>
        <dbReference type="ARBA" id="ARBA00022679"/>
    </source>
</evidence>
<evidence type="ECO:0000256" key="17">
    <source>
        <dbReference type="ARBA" id="ARBA00023264"/>
    </source>
</evidence>
<evidence type="ECO:0000256" key="11">
    <source>
        <dbReference type="ARBA" id="ARBA00022692"/>
    </source>
</evidence>
<feature type="transmembrane region" description="Helical" evidence="19">
    <location>
        <begin position="266"/>
        <end position="284"/>
    </location>
</feature>
<keyword evidence="16" id="KW-0594">Phospholipid biosynthesis</keyword>
<dbReference type="PROSITE" id="PS01315">
    <property type="entry name" value="CDS"/>
    <property type="match status" value="1"/>
</dbReference>
<dbReference type="EC" id="2.7.7.41" evidence="6 18"/>
<sequence length="285" mass="29795">MASHEGPALTPSTSKPPRSELKIRVLSAIVMIVLALGTAYWGGWPFALFWLAAGIAIMVEWTDMTGVEPRRAVQTVFGLGALALTVLFLSGASFAVGALTAVTALVLGTLLTKGSDSKLWAASGFAYAIVIVLVPPMIRAYPGVGVLGLIWMFAVVWATDITAYFTGRAIGGPKLCPAISPKKTWSGFFGGLFAATLAGFLVVWVGERFGVTHSFHPWGTIALSMVASIASQIGDLGESALKRHCDVKDSSHLIPGHGGVMDRLDGFWAVALIAGLVLLVASGVA</sequence>
<comment type="subcellular location">
    <subcellularLocation>
        <location evidence="2">Cell membrane</location>
        <topology evidence="2">Multi-pass membrane protein</topology>
    </subcellularLocation>
</comment>
<dbReference type="EMBL" id="LCYG01000004">
    <property type="protein sequence ID" value="KLK94894.1"/>
    <property type="molecule type" value="Genomic_DNA"/>
</dbReference>
<feature type="transmembrane region" description="Helical" evidence="19">
    <location>
        <begin position="185"/>
        <end position="205"/>
    </location>
</feature>
<organism evidence="20 21">
    <name type="scientific">Microvirga vignae</name>
    <dbReference type="NCBI Taxonomy" id="1225564"/>
    <lineage>
        <taxon>Bacteria</taxon>
        <taxon>Pseudomonadati</taxon>
        <taxon>Pseudomonadota</taxon>
        <taxon>Alphaproteobacteria</taxon>
        <taxon>Hyphomicrobiales</taxon>
        <taxon>Methylobacteriaceae</taxon>
        <taxon>Microvirga</taxon>
    </lineage>
</organism>
<evidence type="ECO:0000256" key="3">
    <source>
        <dbReference type="ARBA" id="ARBA00005119"/>
    </source>
</evidence>
<dbReference type="GO" id="GO:0016024">
    <property type="term" value="P:CDP-diacylglycerol biosynthetic process"/>
    <property type="evidence" value="ECO:0007669"/>
    <property type="project" value="UniProtKB-UniPathway"/>
</dbReference>
<keyword evidence="12 18" id="KW-0548">Nucleotidyltransferase</keyword>
<keyword evidence="15 19" id="KW-0472">Membrane</keyword>
<evidence type="ECO:0000256" key="18">
    <source>
        <dbReference type="RuleBase" id="RU003938"/>
    </source>
</evidence>
<proteinExistence type="inferred from homology"/>
<reference evidence="20 21" key="1">
    <citation type="submission" date="2015-05" db="EMBL/GenBank/DDBJ databases">
        <title>Draft genome sequence of Microvirga vignae strain BR3299, a novel nitrogen fixing bacteria isolated from Brazil semi-aired region.</title>
        <authorList>
            <person name="Zilli J.E."/>
            <person name="Passos S.R."/>
            <person name="Leite J."/>
            <person name="Baldani J.I."/>
            <person name="Xavier G.R."/>
            <person name="Rumjaneck N.G."/>
            <person name="Simoes-Araujo J.L."/>
        </authorList>
    </citation>
    <scope>NUCLEOTIDE SEQUENCE [LARGE SCALE GENOMIC DNA]</scope>
    <source>
        <strain evidence="20 21">BR3299</strain>
    </source>
</reference>
<keyword evidence="13 19" id="KW-1133">Transmembrane helix</keyword>
<name>A0A0H1RIP0_9HYPH</name>
<evidence type="ECO:0000256" key="12">
    <source>
        <dbReference type="ARBA" id="ARBA00022695"/>
    </source>
</evidence>
<keyword evidence="17" id="KW-1208">Phospholipid metabolism</keyword>
<evidence type="ECO:0000256" key="13">
    <source>
        <dbReference type="ARBA" id="ARBA00022989"/>
    </source>
</evidence>
<dbReference type="AlphaFoldDB" id="A0A0H1RIP0"/>
<evidence type="ECO:0000256" key="9">
    <source>
        <dbReference type="ARBA" id="ARBA00022516"/>
    </source>
</evidence>
<gene>
    <name evidence="20" type="ORF">AA309_01465</name>
</gene>
<feature type="transmembrane region" description="Helical" evidence="19">
    <location>
        <begin position="21"/>
        <end position="41"/>
    </location>
</feature>
<evidence type="ECO:0000256" key="5">
    <source>
        <dbReference type="ARBA" id="ARBA00010185"/>
    </source>
</evidence>
<evidence type="ECO:0000256" key="1">
    <source>
        <dbReference type="ARBA" id="ARBA00001698"/>
    </source>
</evidence>
<evidence type="ECO:0000313" key="20">
    <source>
        <dbReference type="EMBL" id="KLK94894.1"/>
    </source>
</evidence>
<dbReference type="PANTHER" id="PTHR46382:SF1">
    <property type="entry name" value="PHOSPHATIDATE CYTIDYLYLTRANSFERASE"/>
    <property type="match status" value="1"/>
</dbReference>
<accession>A0A0H1RIP0</accession>
<comment type="pathway">
    <text evidence="3 18">Phospholipid metabolism; CDP-diacylglycerol biosynthesis; CDP-diacylglycerol from sn-glycerol 3-phosphate: step 3/3.</text>
</comment>
<feature type="transmembrane region" description="Helical" evidence="19">
    <location>
        <begin position="145"/>
        <end position="165"/>
    </location>
</feature>
<keyword evidence="8" id="KW-1003">Cell membrane</keyword>
<keyword evidence="21" id="KW-1185">Reference proteome</keyword>
<evidence type="ECO:0000256" key="8">
    <source>
        <dbReference type="ARBA" id="ARBA00022475"/>
    </source>
</evidence>
<evidence type="ECO:0000256" key="4">
    <source>
        <dbReference type="ARBA" id="ARBA00005189"/>
    </source>
</evidence>
<dbReference type="PANTHER" id="PTHR46382">
    <property type="entry name" value="PHOSPHATIDATE CYTIDYLYLTRANSFERASE"/>
    <property type="match status" value="1"/>
</dbReference>
<feature type="transmembrane region" description="Helical" evidence="19">
    <location>
        <begin position="76"/>
        <end position="107"/>
    </location>
</feature>